<dbReference type="Proteomes" id="UP001276840">
    <property type="component" value="Unassembled WGS sequence"/>
</dbReference>
<evidence type="ECO:0000256" key="1">
    <source>
        <dbReference type="SAM" id="Phobius"/>
    </source>
</evidence>
<feature type="transmembrane region" description="Helical" evidence="1">
    <location>
        <begin position="200"/>
        <end position="222"/>
    </location>
</feature>
<dbReference type="RefSeq" id="WP_320236581.1">
    <property type="nucleotide sequence ID" value="NZ_JAVIJF010000029.1"/>
</dbReference>
<feature type="transmembrane region" description="Helical" evidence="1">
    <location>
        <begin position="121"/>
        <end position="138"/>
    </location>
</feature>
<evidence type="ECO:0000313" key="3">
    <source>
        <dbReference type="Proteomes" id="UP001276840"/>
    </source>
</evidence>
<keyword evidence="1" id="KW-0472">Membrane</keyword>
<organism evidence="2 3">
    <name type="scientific">Mesorhizobium montanum</name>
    <dbReference type="NCBI Taxonomy" id="3072323"/>
    <lineage>
        <taxon>Bacteria</taxon>
        <taxon>Pseudomonadati</taxon>
        <taxon>Pseudomonadota</taxon>
        <taxon>Alphaproteobacteria</taxon>
        <taxon>Hyphomicrobiales</taxon>
        <taxon>Phyllobacteriaceae</taxon>
        <taxon>Mesorhizobium</taxon>
    </lineage>
</organism>
<feature type="transmembrane region" description="Helical" evidence="1">
    <location>
        <begin position="28"/>
        <end position="52"/>
    </location>
</feature>
<keyword evidence="1" id="KW-0812">Transmembrane</keyword>
<comment type="caution">
    <text evidence="2">The sequence shown here is derived from an EMBL/GenBank/DDBJ whole genome shotgun (WGS) entry which is preliminary data.</text>
</comment>
<sequence>MGNLGAAGPFRLGKVVADTVSFIGRNPVLVLAVAVVFFALPSLLIGLLTFAYRERAAYLVGGGEVEPFSVAVYVSFSLLAGLLGALPGFLGHAVLSGAMLGDINGHRPPIASCVGAAFRRAGPVLGIGVTIYLVWFFAQQAMIGAELLFPSFGGGVAFVLLVVPSVVWVLSALAAIPVAIREGLGAMASMGRSRALTKAYRWPIFGLFLLVLVLALALRVALFLGFSLAALMIAPAFVAIVGAAASACVTAIIWTVASIAATASYIDLRRAREGGGVDELVDVFS</sequence>
<keyword evidence="1" id="KW-1133">Transmembrane helix</keyword>
<protein>
    <recommendedName>
        <fullName evidence="4">Glycerophosphoryl diester phosphodiesterase membrane domain-containing protein</fullName>
    </recommendedName>
</protein>
<evidence type="ECO:0008006" key="4">
    <source>
        <dbReference type="Google" id="ProtNLM"/>
    </source>
</evidence>
<dbReference type="EMBL" id="JAVIJF010000029">
    <property type="protein sequence ID" value="MDX8528695.1"/>
    <property type="molecule type" value="Genomic_DNA"/>
</dbReference>
<feature type="transmembrane region" description="Helical" evidence="1">
    <location>
        <begin position="158"/>
        <end position="180"/>
    </location>
</feature>
<gene>
    <name evidence="2" type="ORF">RFM68_29910</name>
</gene>
<keyword evidence="3" id="KW-1185">Reference proteome</keyword>
<reference evidence="2 3" key="1">
    <citation type="submission" date="2023-08" db="EMBL/GenBank/DDBJ databases">
        <title>Implementing the SeqCode for naming new Mesorhizobium species isolated from Vachellia karroo root nodules.</title>
        <authorList>
            <person name="Van Lill M."/>
        </authorList>
    </citation>
    <scope>NUCLEOTIDE SEQUENCE [LARGE SCALE GENOMIC DNA]</scope>
    <source>
        <strain evidence="2 3">MSK 1335</strain>
    </source>
</reference>
<feature type="transmembrane region" description="Helical" evidence="1">
    <location>
        <begin position="72"/>
        <end position="100"/>
    </location>
</feature>
<evidence type="ECO:0000313" key="2">
    <source>
        <dbReference type="EMBL" id="MDX8528695.1"/>
    </source>
</evidence>
<accession>A0ABU4ZTL3</accession>
<proteinExistence type="predicted"/>
<feature type="transmembrane region" description="Helical" evidence="1">
    <location>
        <begin position="228"/>
        <end position="261"/>
    </location>
</feature>
<name>A0ABU4ZTL3_9HYPH</name>